<evidence type="ECO:0000313" key="2">
    <source>
        <dbReference type="EMBL" id="KAL3760803.1"/>
    </source>
</evidence>
<feature type="compositionally biased region" description="Polar residues" evidence="1">
    <location>
        <begin position="156"/>
        <end position="175"/>
    </location>
</feature>
<dbReference type="Gene3D" id="2.20.25.10">
    <property type="match status" value="1"/>
</dbReference>
<evidence type="ECO:0000256" key="1">
    <source>
        <dbReference type="SAM" id="MobiDB-lite"/>
    </source>
</evidence>
<dbReference type="AlphaFoldDB" id="A0ABD3MA20"/>
<name>A0ABD3MA20_9STRA</name>
<comment type="caution">
    <text evidence="2">The sequence shown here is derived from an EMBL/GenBank/DDBJ whole genome shotgun (WGS) entry which is preliminary data.</text>
</comment>
<dbReference type="Proteomes" id="UP001530293">
    <property type="component" value="Unassembled WGS sequence"/>
</dbReference>
<feature type="compositionally biased region" description="Polar residues" evidence="1">
    <location>
        <begin position="1"/>
        <end position="13"/>
    </location>
</feature>
<feature type="region of interest" description="Disordered" evidence="1">
    <location>
        <begin position="142"/>
        <end position="175"/>
    </location>
</feature>
<gene>
    <name evidence="2" type="ORF">ACHAWU_007869</name>
</gene>
<dbReference type="PANTHER" id="PTHR12773">
    <property type="entry name" value="UPF0315 PROTEIN-RELATED"/>
    <property type="match status" value="1"/>
</dbReference>
<dbReference type="EMBL" id="JALLBG020000171">
    <property type="protein sequence ID" value="KAL3760803.1"/>
    <property type="molecule type" value="Genomic_DNA"/>
</dbReference>
<reference evidence="2 3" key="1">
    <citation type="submission" date="2024-10" db="EMBL/GenBank/DDBJ databases">
        <title>Updated reference genomes for cyclostephanoid diatoms.</title>
        <authorList>
            <person name="Roberts W.R."/>
            <person name="Alverson A.J."/>
        </authorList>
    </citation>
    <scope>NUCLEOTIDE SEQUENCE [LARGE SCALE GENOMIC DNA]</scope>
    <source>
        <strain evidence="2 3">AJA232-27</strain>
    </source>
</reference>
<evidence type="ECO:0000313" key="3">
    <source>
        <dbReference type="Proteomes" id="UP001530293"/>
    </source>
</evidence>
<dbReference type="InterPro" id="IPR039127">
    <property type="entry name" value="Trm112"/>
</dbReference>
<dbReference type="PANTHER" id="PTHR12773:SF0">
    <property type="entry name" value="MULTIFUNCTIONAL METHYLTRANSFERASE SUBUNIT TRM112-LIKE PROTEIN"/>
    <property type="match status" value="1"/>
</dbReference>
<protein>
    <submittedName>
        <fullName evidence="2">Uncharacterized protein</fullName>
    </submittedName>
</protein>
<sequence length="175" mass="19307">MRNNTAAASSKTNGGNGCPPRITAATQIRVDEPILYDDDNSDENDNRKQREIEFAKHTLPILHWESLVLAAKALGLDSLPSEVTKELAEDDDFLRALYHVLMNVHLINGMLTCSETGREFPVTDGIVNMMLEEMDAKHRISTARQPPGRMLESVPRENSSVNANNSCGTISNDDA</sequence>
<keyword evidence="3" id="KW-1185">Reference proteome</keyword>
<accession>A0ABD3MA20</accession>
<proteinExistence type="predicted"/>
<dbReference type="SUPFAM" id="SSF158997">
    <property type="entry name" value="Trm112p-like"/>
    <property type="match status" value="1"/>
</dbReference>
<feature type="region of interest" description="Disordered" evidence="1">
    <location>
        <begin position="1"/>
        <end position="22"/>
    </location>
</feature>
<organism evidence="2 3">
    <name type="scientific">Discostella pseudostelligera</name>
    <dbReference type="NCBI Taxonomy" id="259834"/>
    <lineage>
        <taxon>Eukaryota</taxon>
        <taxon>Sar</taxon>
        <taxon>Stramenopiles</taxon>
        <taxon>Ochrophyta</taxon>
        <taxon>Bacillariophyta</taxon>
        <taxon>Coscinodiscophyceae</taxon>
        <taxon>Thalassiosirophycidae</taxon>
        <taxon>Stephanodiscales</taxon>
        <taxon>Stephanodiscaceae</taxon>
        <taxon>Discostella</taxon>
    </lineage>
</organism>